<keyword evidence="10" id="KW-0067">ATP-binding</keyword>
<comment type="subcellular location">
    <subcellularLocation>
        <location evidence="2">Cell membrane</location>
        <topology evidence="2">Multi-pass membrane protein</topology>
    </subcellularLocation>
</comment>
<evidence type="ECO:0000256" key="15">
    <source>
        <dbReference type="SAM" id="Phobius"/>
    </source>
</evidence>
<dbReference type="PANTHER" id="PTHR45528:SF1">
    <property type="entry name" value="SENSOR HISTIDINE KINASE CPXA"/>
    <property type="match status" value="1"/>
</dbReference>
<dbReference type="Gene3D" id="1.10.287.130">
    <property type="match status" value="1"/>
</dbReference>
<dbReference type="SUPFAM" id="SSF55874">
    <property type="entry name" value="ATPase domain of HSP90 chaperone/DNA topoisomerase II/histidine kinase"/>
    <property type="match status" value="1"/>
</dbReference>
<accession>A0A142EP61</accession>
<evidence type="ECO:0000256" key="3">
    <source>
        <dbReference type="ARBA" id="ARBA00012438"/>
    </source>
</evidence>
<feature type="transmembrane region" description="Helical" evidence="15">
    <location>
        <begin position="157"/>
        <end position="178"/>
    </location>
</feature>
<proteinExistence type="predicted"/>
<keyword evidence="8" id="KW-0547">Nucleotide-binding</keyword>
<dbReference type="InterPro" id="IPR036097">
    <property type="entry name" value="HisK_dim/P_sf"/>
</dbReference>
<dbReference type="InterPro" id="IPR005467">
    <property type="entry name" value="His_kinase_dom"/>
</dbReference>
<keyword evidence="5" id="KW-0597">Phosphoprotein</keyword>
<dbReference type="InterPro" id="IPR050398">
    <property type="entry name" value="HssS/ArlS-like"/>
</dbReference>
<evidence type="ECO:0000256" key="1">
    <source>
        <dbReference type="ARBA" id="ARBA00000085"/>
    </source>
</evidence>
<dbReference type="KEGG" id="alm:AO498_10785"/>
<evidence type="ECO:0000256" key="4">
    <source>
        <dbReference type="ARBA" id="ARBA00022475"/>
    </source>
</evidence>
<dbReference type="CDD" id="cd00082">
    <property type="entry name" value="HisKA"/>
    <property type="match status" value="1"/>
</dbReference>
<feature type="transmembrane region" description="Helical" evidence="15">
    <location>
        <begin position="123"/>
        <end position="145"/>
    </location>
</feature>
<evidence type="ECO:0000313" key="17">
    <source>
        <dbReference type="EMBL" id="AMQ56916.1"/>
    </source>
</evidence>
<keyword evidence="13 15" id="KW-0472">Membrane</keyword>
<evidence type="ECO:0000256" key="10">
    <source>
        <dbReference type="ARBA" id="ARBA00022840"/>
    </source>
</evidence>
<dbReference type="InterPro" id="IPR003594">
    <property type="entry name" value="HATPase_dom"/>
</dbReference>
<feature type="transmembrane region" description="Helical" evidence="15">
    <location>
        <begin position="98"/>
        <end position="116"/>
    </location>
</feature>
<dbReference type="GO" id="GO:0000155">
    <property type="term" value="F:phosphorelay sensor kinase activity"/>
    <property type="evidence" value="ECO:0007669"/>
    <property type="project" value="InterPro"/>
</dbReference>
<dbReference type="CDD" id="cd00075">
    <property type="entry name" value="HATPase"/>
    <property type="match status" value="1"/>
</dbReference>
<evidence type="ECO:0000256" key="7">
    <source>
        <dbReference type="ARBA" id="ARBA00022692"/>
    </source>
</evidence>
<comment type="catalytic activity">
    <reaction evidence="1">
        <text>ATP + protein L-histidine = ADP + protein N-phospho-L-histidine.</text>
        <dbReference type="EC" id="2.7.13.3"/>
    </reaction>
</comment>
<keyword evidence="14" id="KW-0175">Coiled coil</keyword>
<feature type="transmembrane region" description="Helical" evidence="15">
    <location>
        <begin position="46"/>
        <end position="65"/>
    </location>
</feature>
<name>A0A142EP61_9BACT</name>
<dbReference type="Gene3D" id="3.30.565.10">
    <property type="entry name" value="Histidine kinase-like ATPase, C-terminal domain"/>
    <property type="match status" value="1"/>
</dbReference>
<keyword evidence="7 15" id="KW-0812">Transmembrane</keyword>
<keyword evidence="11 15" id="KW-1133">Transmembrane helix</keyword>
<dbReference type="PROSITE" id="PS50109">
    <property type="entry name" value="HIS_KIN"/>
    <property type="match status" value="1"/>
</dbReference>
<feature type="transmembrane region" description="Helical" evidence="15">
    <location>
        <begin position="74"/>
        <end position="92"/>
    </location>
</feature>
<evidence type="ECO:0000256" key="14">
    <source>
        <dbReference type="SAM" id="Coils"/>
    </source>
</evidence>
<evidence type="ECO:0000256" key="8">
    <source>
        <dbReference type="ARBA" id="ARBA00022741"/>
    </source>
</evidence>
<keyword evidence="9" id="KW-0418">Kinase</keyword>
<organism evidence="17 18">
    <name type="scientific">Algoriphagus sanaruensis</name>
    <dbReference type="NCBI Taxonomy" id="1727163"/>
    <lineage>
        <taxon>Bacteria</taxon>
        <taxon>Pseudomonadati</taxon>
        <taxon>Bacteroidota</taxon>
        <taxon>Cytophagia</taxon>
        <taxon>Cytophagales</taxon>
        <taxon>Cyclobacteriaceae</taxon>
        <taxon>Algoriphagus</taxon>
    </lineage>
</organism>
<feature type="coiled-coil region" evidence="14">
    <location>
        <begin position="189"/>
        <end position="216"/>
    </location>
</feature>
<evidence type="ECO:0000313" key="18">
    <source>
        <dbReference type="Proteomes" id="UP000073816"/>
    </source>
</evidence>
<dbReference type="EC" id="2.7.13.3" evidence="3"/>
<dbReference type="InterPro" id="IPR003661">
    <property type="entry name" value="HisK_dim/P_dom"/>
</dbReference>
<evidence type="ECO:0000256" key="5">
    <source>
        <dbReference type="ARBA" id="ARBA00022553"/>
    </source>
</evidence>
<reference evidence="17 18" key="2">
    <citation type="journal article" date="2016" name="Genome Announc.">
        <title>Complete Genome Sequence of Algoriphagus sp. Strain M8-2, Isolated from a Brackish Lake.</title>
        <authorList>
            <person name="Muraguchi Y."/>
            <person name="Kushimoto K."/>
            <person name="Ohtsubo Y."/>
            <person name="Suzuki T."/>
            <person name="Dohra H."/>
            <person name="Kimbara K."/>
            <person name="Shintani M."/>
        </authorList>
    </citation>
    <scope>NUCLEOTIDE SEQUENCE [LARGE SCALE GENOMIC DNA]</scope>
    <source>
        <strain evidence="17 18">M8-2</strain>
    </source>
</reference>
<keyword evidence="18" id="KW-1185">Reference proteome</keyword>
<evidence type="ECO:0000256" key="13">
    <source>
        <dbReference type="ARBA" id="ARBA00023136"/>
    </source>
</evidence>
<dbReference type="SMART" id="SM00388">
    <property type="entry name" value="HisKA"/>
    <property type="match status" value="1"/>
</dbReference>
<keyword evidence="12" id="KW-0902">Two-component regulatory system</keyword>
<evidence type="ECO:0000259" key="16">
    <source>
        <dbReference type="PROSITE" id="PS50109"/>
    </source>
</evidence>
<dbReference type="Pfam" id="PF02518">
    <property type="entry name" value="HATPase_c"/>
    <property type="match status" value="1"/>
</dbReference>
<dbReference type="Pfam" id="PF00512">
    <property type="entry name" value="HisKA"/>
    <property type="match status" value="1"/>
</dbReference>
<dbReference type="PATRIC" id="fig|1727163.4.peg.2252"/>
<dbReference type="GO" id="GO:0005886">
    <property type="term" value="C:plasma membrane"/>
    <property type="evidence" value="ECO:0007669"/>
    <property type="project" value="UniProtKB-SubCell"/>
</dbReference>
<dbReference type="Proteomes" id="UP000073816">
    <property type="component" value="Chromosome"/>
</dbReference>
<sequence length="430" mass="48932">MSLFSSEKEVKSLIDLQNEMSRTAMLLGSILFIAFGLSNLLTEVPIYLIVGKLAIGALFLFGYWFTKKQGQIQVFLNILLFICFFLLSVNYFKNHGSYGATVVTLFILTLTCVVLIDGWVKWFWIVLGFLIFTLFLFLEIFEIVPVDTTYEEPSSRFVAITLGLFWTILFTSIGVWILQKNYHDQYRLLIKFQKEKEKANLQLSELNDKKSKLLALLSHDLRSPINTLTLSLELFEMGALDEDKLKQMLGNLKKQSHHLSHVLENTMSWVRIELGEEKFSRNLVDIDAFTQEMIEMMQEPISLKELSLSFLKEGDNQTVELEAKPISIILKNLIDNAVKFTQPEQEVTLKLSQKPGHVSWEVSNPGLPLAGESLSNLFTPRIESQMGTQNEKGSGIGLLMSKEIAESLDMELTYSYADGHHKFTLSGSLD</sequence>
<feature type="transmembrane region" description="Helical" evidence="15">
    <location>
        <begin position="21"/>
        <end position="40"/>
    </location>
</feature>
<dbReference type="AlphaFoldDB" id="A0A142EP61"/>
<evidence type="ECO:0000256" key="9">
    <source>
        <dbReference type="ARBA" id="ARBA00022777"/>
    </source>
</evidence>
<dbReference type="PANTHER" id="PTHR45528">
    <property type="entry name" value="SENSOR HISTIDINE KINASE CPXA"/>
    <property type="match status" value="1"/>
</dbReference>
<evidence type="ECO:0000256" key="6">
    <source>
        <dbReference type="ARBA" id="ARBA00022679"/>
    </source>
</evidence>
<dbReference type="STRING" id="1727163.AO498_10785"/>
<gene>
    <name evidence="17" type="ORF">AO498_10785</name>
</gene>
<reference evidence="18" key="1">
    <citation type="submission" date="2015-09" db="EMBL/GenBank/DDBJ databases">
        <title>Complete sequence of Algoriphagus sp. M8-2.</title>
        <authorList>
            <person name="Shintani M."/>
        </authorList>
    </citation>
    <scope>NUCLEOTIDE SEQUENCE [LARGE SCALE GENOMIC DNA]</scope>
    <source>
        <strain evidence="18">M8-2</strain>
    </source>
</reference>
<dbReference type="SMART" id="SM00387">
    <property type="entry name" value="HATPase_c"/>
    <property type="match status" value="1"/>
</dbReference>
<dbReference type="InterPro" id="IPR036890">
    <property type="entry name" value="HATPase_C_sf"/>
</dbReference>
<dbReference type="EMBL" id="CP012836">
    <property type="protein sequence ID" value="AMQ56916.1"/>
    <property type="molecule type" value="Genomic_DNA"/>
</dbReference>
<protein>
    <recommendedName>
        <fullName evidence="3">histidine kinase</fullName>
        <ecNumber evidence="3">2.7.13.3</ecNumber>
    </recommendedName>
</protein>
<evidence type="ECO:0000256" key="12">
    <source>
        <dbReference type="ARBA" id="ARBA00023012"/>
    </source>
</evidence>
<dbReference type="GO" id="GO:0005524">
    <property type="term" value="F:ATP binding"/>
    <property type="evidence" value="ECO:0007669"/>
    <property type="project" value="UniProtKB-KW"/>
</dbReference>
<keyword evidence="4" id="KW-1003">Cell membrane</keyword>
<dbReference type="SUPFAM" id="SSF47384">
    <property type="entry name" value="Homodimeric domain of signal transducing histidine kinase"/>
    <property type="match status" value="1"/>
</dbReference>
<evidence type="ECO:0000256" key="11">
    <source>
        <dbReference type="ARBA" id="ARBA00022989"/>
    </source>
</evidence>
<feature type="domain" description="Histidine kinase" evidence="16">
    <location>
        <begin position="216"/>
        <end position="430"/>
    </location>
</feature>
<keyword evidence="6" id="KW-0808">Transferase</keyword>
<evidence type="ECO:0000256" key="2">
    <source>
        <dbReference type="ARBA" id="ARBA00004651"/>
    </source>
</evidence>